<accession>A0ABV3Z0Y9</accession>
<protein>
    <submittedName>
        <fullName evidence="2">Uncharacterized protein</fullName>
    </submittedName>
</protein>
<keyword evidence="1" id="KW-1133">Transmembrane helix</keyword>
<proteinExistence type="predicted"/>
<reference evidence="2 3" key="1">
    <citation type="submission" date="2024-05" db="EMBL/GenBank/DDBJ databases">
        <title>Three bacterial strains, DH-69, EH-24, and ECK-19 isolated from coastal sediments.</title>
        <authorList>
            <person name="Ye Y.-Q."/>
            <person name="Du Z.-J."/>
        </authorList>
    </citation>
    <scope>NUCLEOTIDE SEQUENCE [LARGE SCALE GENOMIC DNA]</scope>
    <source>
        <strain evidence="2 3">ECK-19</strain>
    </source>
</reference>
<dbReference type="RefSeq" id="WP_369311957.1">
    <property type="nucleotide sequence ID" value="NZ_JBEHZE010000001.1"/>
</dbReference>
<keyword evidence="3" id="KW-1185">Reference proteome</keyword>
<evidence type="ECO:0000256" key="1">
    <source>
        <dbReference type="SAM" id="Phobius"/>
    </source>
</evidence>
<evidence type="ECO:0000313" key="2">
    <source>
        <dbReference type="EMBL" id="MEX6632158.1"/>
    </source>
</evidence>
<comment type="caution">
    <text evidence="2">The sequence shown here is derived from an EMBL/GenBank/DDBJ whole genome shotgun (WGS) entry which is preliminary data.</text>
</comment>
<gene>
    <name evidence="2" type="ORF">ABFZ84_01220</name>
</gene>
<dbReference type="EMBL" id="JBEHZE010000001">
    <property type="protein sequence ID" value="MEX6632158.1"/>
    <property type="molecule type" value="Genomic_DNA"/>
</dbReference>
<keyword evidence="1" id="KW-0812">Transmembrane</keyword>
<sequence length="91" mass="9894">MHSVTIPKSPSDRPQELRVTIAIGAAMIVQGGLGLIWAGAATERLAQLERRSAGNAQILERTARLEEQTRFISAALVRIEDKIDRNSGEGE</sequence>
<feature type="transmembrane region" description="Helical" evidence="1">
    <location>
        <begin position="20"/>
        <end position="41"/>
    </location>
</feature>
<organism evidence="2 3">
    <name type="scientific">Hyphococcus lacteus</name>
    <dbReference type="NCBI Taxonomy" id="3143536"/>
    <lineage>
        <taxon>Bacteria</taxon>
        <taxon>Pseudomonadati</taxon>
        <taxon>Pseudomonadota</taxon>
        <taxon>Alphaproteobacteria</taxon>
        <taxon>Parvularculales</taxon>
        <taxon>Parvularculaceae</taxon>
        <taxon>Hyphococcus</taxon>
    </lineage>
</organism>
<name>A0ABV3Z0Y9_9PROT</name>
<dbReference type="Proteomes" id="UP001560685">
    <property type="component" value="Unassembled WGS sequence"/>
</dbReference>
<evidence type="ECO:0000313" key="3">
    <source>
        <dbReference type="Proteomes" id="UP001560685"/>
    </source>
</evidence>
<keyword evidence="1" id="KW-0472">Membrane</keyword>